<protein>
    <submittedName>
        <fullName evidence="1">Uncharacterized protein</fullName>
    </submittedName>
</protein>
<accession>A0ABV6VIA9</accession>
<organism evidence="1 2">
    <name type="scientific">Streptacidiphilus alkalitolerans</name>
    <dbReference type="NCBI Taxonomy" id="3342712"/>
    <lineage>
        <taxon>Bacteria</taxon>
        <taxon>Bacillati</taxon>
        <taxon>Actinomycetota</taxon>
        <taxon>Actinomycetes</taxon>
        <taxon>Kitasatosporales</taxon>
        <taxon>Streptomycetaceae</taxon>
        <taxon>Streptacidiphilus</taxon>
    </lineage>
</organism>
<evidence type="ECO:0000313" key="2">
    <source>
        <dbReference type="Proteomes" id="UP001592582"/>
    </source>
</evidence>
<dbReference type="Proteomes" id="UP001592582">
    <property type="component" value="Unassembled WGS sequence"/>
</dbReference>
<dbReference type="EMBL" id="JBHEZX010000016">
    <property type="protein sequence ID" value="MFC1413423.1"/>
    <property type="molecule type" value="Genomic_DNA"/>
</dbReference>
<name>A0ABV6VIA9_9ACTN</name>
<comment type="caution">
    <text evidence="1">The sequence shown here is derived from an EMBL/GenBank/DDBJ whole genome shotgun (WGS) entry which is preliminary data.</text>
</comment>
<keyword evidence="2" id="KW-1185">Reference proteome</keyword>
<gene>
    <name evidence="1" type="ORF">ACEZDG_29595</name>
</gene>
<reference evidence="1 2" key="1">
    <citation type="submission" date="2024-09" db="EMBL/GenBank/DDBJ databases">
        <authorList>
            <person name="Lee S.D."/>
        </authorList>
    </citation>
    <scope>NUCLEOTIDE SEQUENCE [LARGE SCALE GENOMIC DNA]</scope>
    <source>
        <strain evidence="1 2">N1-1</strain>
    </source>
</reference>
<sequence>MVSPDSSLEGRCLAHLVQEFPWQEYGYKAGRWERADTVLGLFNHRRWARTREVMQLIDPRGDRPVAELRDAGGVRLPEPSGSVWIAGDPRTVAAYSPVGDGVREVRLAMSPFVPQREALEFAATMRPGDRPPFPLVPYEEREPHGGPTWLADRPGKPTRRDGYTWNATGY</sequence>
<proteinExistence type="predicted"/>
<evidence type="ECO:0000313" key="1">
    <source>
        <dbReference type="EMBL" id="MFC1413423.1"/>
    </source>
</evidence>